<dbReference type="Pfam" id="PF13923">
    <property type="entry name" value="zf-C3HC4_2"/>
    <property type="match status" value="1"/>
</dbReference>
<dbReference type="OrthoDB" id="6105938at2759"/>
<keyword evidence="7" id="KW-1185">Reference proteome</keyword>
<dbReference type="GO" id="GO:0043161">
    <property type="term" value="P:proteasome-mediated ubiquitin-dependent protein catabolic process"/>
    <property type="evidence" value="ECO:0007669"/>
    <property type="project" value="TreeGrafter"/>
</dbReference>
<dbReference type="PANTHER" id="PTHR44080:SF1">
    <property type="entry name" value="E3 UBIQUITIN-PROTEIN LIGASE COP1"/>
    <property type="match status" value="1"/>
</dbReference>
<accession>A0A1R2CIW6</accession>
<dbReference type="Gene3D" id="3.30.40.10">
    <property type="entry name" value="Zinc/RING finger domain, C3HC4 (zinc finger)"/>
    <property type="match status" value="1"/>
</dbReference>
<gene>
    <name evidence="6" type="ORF">SteCoe_8898</name>
</gene>
<proteinExistence type="predicted"/>
<dbReference type="GO" id="GO:0008270">
    <property type="term" value="F:zinc ion binding"/>
    <property type="evidence" value="ECO:0007669"/>
    <property type="project" value="UniProtKB-KW"/>
</dbReference>
<evidence type="ECO:0000256" key="3">
    <source>
        <dbReference type="ARBA" id="ARBA00022833"/>
    </source>
</evidence>
<sequence length="356" mass="40911">MDRDMDLAIKIPADVILKEFECPVCFGTIKDACVTKCGHLFCKECIDECLNRRHECPNCKHETTIEEVIRNFSLDTIIKILLQEREKAATEHYELMFNAAKIPEVHSLNPIETVFHTNMKESFVEFEKYFRDLKDRTERSKNKLRAQFSGEELEKSFKELDENLSRSIEMIVESFDKHMKSISLPPELLPVRIFLKVPKKNLTLDMHIPRTHTTKDLLDIIINHYLSKGDPVQNLGNGVFLLHMALSDGDITTLDNGPIGKYSIIQGSTIYFDGEIILKSDAPKECFTRNYVKGQGMKCNYYHCFTCNTNWICEPCSQACHHGHNTSIAIPSHVPTWACCYCVKKGLCRIPNKDKK</sequence>
<evidence type="ECO:0000256" key="4">
    <source>
        <dbReference type="PROSITE-ProRule" id="PRU00175"/>
    </source>
</evidence>
<keyword evidence="1" id="KW-0479">Metal-binding</keyword>
<evidence type="ECO:0000313" key="7">
    <source>
        <dbReference type="Proteomes" id="UP000187209"/>
    </source>
</evidence>
<dbReference type="EMBL" id="MPUH01000136">
    <property type="protein sequence ID" value="OMJ88984.1"/>
    <property type="molecule type" value="Genomic_DNA"/>
</dbReference>
<evidence type="ECO:0000256" key="1">
    <source>
        <dbReference type="ARBA" id="ARBA00022723"/>
    </source>
</evidence>
<dbReference type="InterPro" id="IPR001841">
    <property type="entry name" value="Znf_RING"/>
</dbReference>
<evidence type="ECO:0000259" key="5">
    <source>
        <dbReference type="PROSITE" id="PS50089"/>
    </source>
</evidence>
<evidence type="ECO:0000313" key="6">
    <source>
        <dbReference type="EMBL" id="OMJ88984.1"/>
    </source>
</evidence>
<dbReference type="SUPFAM" id="SSF57850">
    <property type="entry name" value="RING/U-box"/>
    <property type="match status" value="1"/>
</dbReference>
<dbReference type="InterPro" id="IPR017907">
    <property type="entry name" value="Znf_RING_CS"/>
</dbReference>
<evidence type="ECO:0000256" key="2">
    <source>
        <dbReference type="ARBA" id="ARBA00022771"/>
    </source>
</evidence>
<comment type="caution">
    <text evidence="6">The sequence shown here is derived from an EMBL/GenBank/DDBJ whole genome shotgun (WGS) entry which is preliminary data.</text>
</comment>
<dbReference type="PROSITE" id="PS50089">
    <property type="entry name" value="ZF_RING_2"/>
    <property type="match status" value="1"/>
</dbReference>
<dbReference type="InterPro" id="IPR013083">
    <property type="entry name" value="Znf_RING/FYVE/PHD"/>
</dbReference>
<dbReference type="PANTHER" id="PTHR44080">
    <property type="entry name" value="E3 UBIQUITIN-PROTEIN LIGASE COP1"/>
    <property type="match status" value="1"/>
</dbReference>
<keyword evidence="3" id="KW-0862">Zinc</keyword>
<dbReference type="Proteomes" id="UP000187209">
    <property type="component" value="Unassembled WGS sequence"/>
</dbReference>
<name>A0A1R2CIW6_9CILI</name>
<reference evidence="6 7" key="1">
    <citation type="submission" date="2016-11" db="EMBL/GenBank/DDBJ databases">
        <title>The macronuclear genome of Stentor coeruleus: a giant cell with tiny introns.</title>
        <authorList>
            <person name="Slabodnick M."/>
            <person name="Ruby J.G."/>
            <person name="Reiff S.B."/>
            <person name="Swart E.C."/>
            <person name="Gosai S."/>
            <person name="Prabakaran S."/>
            <person name="Witkowska E."/>
            <person name="Larue G.E."/>
            <person name="Fisher S."/>
            <person name="Freeman R.M."/>
            <person name="Gunawardena J."/>
            <person name="Chu W."/>
            <person name="Stover N.A."/>
            <person name="Gregory B.D."/>
            <person name="Nowacki M."/>
            <person name="Derisi J."/>
            <person name="Roy S.W."/>
            <person name="Marshall W.F."/>
            <person name="Sood P."/>
        </authorList>
    </citation>
    <scope>NUCLEOTIDE SEQUENCE [LARGE SCALE GENOMIC DNA]</scope>
    <source>
        <strain evidence="6">WM001</strain>
    </source>
</reference>
<dbReference type="InterPro" id="IPR042755">
    <property type="entry name" value="COP1"/>
</dbReference>
<protein>
    <recommendedName>
        <fullName evidence="5">RING-type domain-containing protein</fullName>
    </recommendedName>
</protein>
<dbReference type="AlphaFoldDB" id="A0A1R2CIW6"/>
<feature type="domain" description="RING-type" evidence="5">
    <location>
        <begin position="22"/>
        <end position="60"/>
    </location>
</feature>
<keyword evidence="2 4" id="KW-0863">Zinc-finger</keyword>
<dbReference type="PROSITE" id="PS00518">
    <property type="entry name" value="ZF_RING_1"/>
    <property type="match status" value="1"/>
</dbReference>
<dbReference type="SMART" id="SM00184">
    <property type="entry name" value="RING"/>
    <property type="match status" value="1"/>
</dbReference>
<organism evidence="6 7">
    <name type="scientific">Stentor coeruleus</name>
    <dbReference type="NCBI Taxonomy" id="5963"/>
    <lineage>
        <taxon>Eukaryota</taxon>
        <taxon>Sar</taxon>
        <taxon>Alveolata</taxon>
        <taxon>Ciliophora</taxon>
        <taxon>Postciliodesmatophora</taxon>
        <taxon>Heterotrichea</taxon>
        <taxon>Heterotrichida</taxon>
        <taxon>Stentoridae</taxon>
        <taxon>Stentor</taxon>
    </lineage>
</organism>
<dbReference type="GO" id="GO:0061630">
    <property type="term" value="F:ubiquitin protein ligase activity"/>
    <property type="evidence" value="ECO:0007669"/>
    <property type="project" value="InterPro"/>
</dbReference>